<evidence type="ECO:0000256" key="2">
    <source>
        <dbReference type="SAM" id="MobiDB-lite"/>
    </source>
</evidence>
<reference evidence="3 4" key="1">
    <citation type="journal article" date="2012" name="Science">
        <title>The Paleozoic origin of enzymatic lignin decomposition reconstructed from 31 fungal genomes.</title>
        <authorList>
            <person name="Floudas D."/>
            <person name="Binder M."/>
            <person name="Riley R."/>
            <person name="Barry K."/>
            <person name="Blanchette R.A."/>
            <person name="Henrissat B."/>
            <person name="Martinez A.T."/>
            <person name="Otillar R."/>
            <person name="Spatafora J.W."/>
            <person name="Yadav J.S."/>
            <person name="Aerts A."/>
            <person name="Benoit I."/>
            <person name="Boyd A."/>
            <person name="Carlson A."/>
            <person name="Copeland A."/>
            <person name="Coutinho P.M."/>
            <person name="de Vries R.P."/>
            <person name="Ferreira P."/>
            <person name="Findley K."/>
            <person name="Foster B."/>
            <person name="Gaskell J."/>
            <person name="Glotzer D."/>
            <person name="Gorecki P."/>
            <person name="Heitman J."/>
            <person name="Hesse C."/>
            <person name="Hori C."/>
            <person name="Igarashi K."/>
            <person name="Jurgens J.A."/>
            <person name="Kallen N."/>
            <person name="Kersten P."/>
            <person name="Kohler A."/>
            <person name="Kuees U."/>
            <person name="Kumar T.K.A."/>
            <person name="Kuo A."/>
            <person name="LaButti K."/>
            <person name="Larrondo L.F."/>
            <person name="Lindquist E."/>
            <person name="Ling A."/>
            <person name="Lombard V."/>
            <person name="Lucas S."/>
            <person name="Lundell T."/>
            <person name="Martin R."/>
            <person name="McLaughlin D.J."/>
            <person name="Morgenstern I."/>
            <person name="Morin E."/>
            <person name="Murat C."/>
            <person name="Nagy L.G."/>
            <person name="Nolan M."/>
            <person name="Ohm R.A."/>
            <person name="Patyshakuliyeva A."/>
            <person name="Rokas A."/>
            <person name="Ruiz-Duenas F.J."/>
            <person name="Sabat G."/>
            <person name="Salamov A."/>
            <person name="Samejima M."/>
            <person name="Schmutz J."/>
            <person name="Slot J.C."/>
            <person name="St John F."/>
            <person name="Stenlid J."/>
            <person name="Sun H."/>
            <person name="Sun S."/>
            <person name="Syed K."/>
            <person name="Tsang A."/>
            <person name="Wiebenga A."/>
            <person name="Young D."/>
            <person name="Pisabarro A."/>
            <person name="Eastwood D.C."/>
            <person name="Martin F."/>
            <person name="Cullen D."/>
            <person name="Grigoriev I.V."/>
            <person name="Hibbett D.S."/>
        </authorList>
    </citation>
    <scope>NUCLEOTIDE SEQUENCE [LARGE SCALE GENOMIC DNA]</scope>
    <source>
        <strain evidence="3 4">ATCC 11539</strain>
    </source>
</reference>
<protein>
    <submittedName>
        <fullName evidence="3">Uncharacterized protein</fullName>
    </submittedName>
</protein>
<evidence type="ECO:0000313" key="4">
    <source>
        <dbReference type="Proteomes" id="UP000030669"/>
    </source>
</evidence>
<dbReference type="EMBL" id="KB469305">
    <property type="protein sequence ID" value="EPQ53476.1"/>
    <property type="molecule type" value="Genomic_DNA"/>
</dbReference>
<dbReference type="AlphaFoldDB" id="S7Q0P4"/>
<keyword evidence="1" id="KW-0175">Coiled coil</keyword>
<proteinExistence type="predicted"/>
<dbReference type="GeneID" id="19302168"/>
<evidence type="ECO:0000313" key="3">
    <source>
        <dbReference type="EMBL" id="EPQ53476.1"/>
    </source>
</evidence>
<gene>
    <name evidence="3" type="ORF">GLOTRDRAFT_130812</name>
</gene>
<keyword evidence="4" id="KW-1185">Reference proteome</keyword>
<feature type="compositionally biased region" description="Basic residues" evidence="2">
    <location>
        <begin position="1"/>
        <end position="11"/>
    </location>
</feature>
<accession>S7Q0P4</accession>
<dbReference type="RefSeq" id="XP_007867814.1">
    <property type="nucleotide sequence ID" value="XM_007869623.1"/>
</dbReference>
<dbReference type="Proteomes" id="UP000030669">
    <property type="component" value="Unassembled WGS sequence"/>
</dbReference>
<dbReference type="HOGENOM" id="CLU_006824_0_0_1"/>
<feature type="region of interest" description="Disordered" evidence="2">
    <location>
        <begin position="1"/>
        <end position="44"/>
    </location>
</feature>
<dbReference type="PANTHER" id="PTHR23159">
    <property type="entry name" value="CENTROSOMAL PROTEIN 2"/>
    <property type="match status" value="1"/>
</dbReference>
<dbReference type="eggNOG" id="ENOG502SI1J">
    <property type="taxonomic scope" value="Eukaryota"/>
</dbReference>
<name>S7Q0P4_GLOTA</name>
<organism evidence="3 4">
    <name type="scientific">Gloeophyllum trabeum (strain ATCC 11539 / FP-39264 / Madison 617)</name>
    <name type="common">Brown rot fungus</name>
    <dbReference type="NCBI Taxonomy" id="670483"/>
    <lineage>
        <taxon>Eukaryota</taxon>
        <taxon>Fungi</taxon>
        <taxon>Dikarya</taxon>
        <taxon>Basidiomycota</taxon>
        <taxon>Agaricomycotina</taxon>
        <taxon>Agaricomycetes</taxon>
        <taxon>Gloeophyllales</taxon>
        <taxon>Gloeophyllaceae</taxon>
        <taxon>Gloeophyllum</taxon>
    </lineage>
</organism>
<dbReference type="OrthoDB" id="3236156at2759"/>
<dbReference type="PANTHER" id="PTHR23159:SF31">
    <property type="entry name" value="CENTROSOME-ASSOCIATED PROTEIN CEP250 ISOFORM X1"/>
    <property type="match status" value="1"/>
</dbReference>
<dbReference type="KEGG" id="gtr:GLOTRDRAFT_130812"/>
<feature type="coiled-coil region" evidence="1">
    <location>
        <begin position="101"/>
        <end position="156"/>
    </location>
</feature>
<evidence type="ECO:0000256" key="1">
    <source>
        <dbReference type="SAM" id="Coils"/>
    </source>
</evidence>
<sequence length="863" mass="97325">MGRPRIGRSRGQKTQFRKIGPEGRKPVYDKENLPPRGSRGLQQRVHEHEKAIKALSRTNSSLSEDNSNLQEVNHSLQTRLEETEFAVGLGDMQLELAHSAFERAEEQVNMKSGQLAAAQEAGSSALQQLDKVQTENRSLRKDKDTLRKRISRASGQQDRAIQKAVEKAELAHQAVDLTTKGTYTSDSRNMVRDLVSGGRVEGANVNAVIKIVANGLGVDLDELRIPSARSVGRMVSEGYIAGQLQSVDEMHQAKNFTISGDGTSHRHTQYESKHVALPVPSYNISEAAKQFPEIPANRFYNIGSAVNHTSESQLEGWEKLFKAHYALWNESPLAKEKLDWRELLPKLKGILTDHAEDQKKLARLFQVWKDRVDREIRGEEVLLGKSSAELVAILCDVNHRKILDAGGIAAWDNLPDEEQIERDRKAFQELLMQYGEEAFQKLSDEEKEEAERFIWSGCTMHKELNAVKGGNTRMMAFWGEKGLIGPIKLMNRDNDAAAALGSSEAKRRADDVSEGGGVKTTKLAGSILNDQNKKKGQQDTFVYFFLVELSLALYLTFLELVRDKKEKRNFNHMEANLYKALQDIPTITELCVLALYAQAISHPYIHCRQSDLLLAADATYVTGTLNGALVAFFSGALETWKRFSMEFKDGGKISQLSPAQRQASFMHTTNDANEGSLGSMRQQLLRNSCLTLHAFNARRMWKVNNTKGWMAAKATPEVEMFMKKKARELDASGAEKKRKQELVETEKEEVETKRRKIREKVEKERKHMAELEKISLWTDLQQIQQHPGTNEQLDEQLDKHRQLEIKAGISKEQRLVPMKSKVTKKSEKITALLEAVKRFSAGYPCNSLPAAIMPESEDSEEEY</sequence>
<feature type="coiled-coil region" evidence="1">
    <location>
        <begin position="736"/>
        <end position="774"/>
    </location>
</feature>
<dbReference type="OMA" id="EECERAW"/>
<feature type="compositionally biased region" description="Basic and acidic residues" evidence="2">
    <location>
        <begin position="19"/>
        <end position="33"/>
    </location>
</feature>